<dbReference type="PANTHER" id="PTHR19865">
    <property type="entry name" value="U3 SMALL NUCLEOLAR RNA INTERACTING PROTEIN 2"/>
    <property type="match status" value="1"/>
</dbReference>
<dbReference type="SUPFAM" id="SSF50978">
    <property type="entry name" value="WD40 repeat-like"/>
    <property type="match status" value="1"/>
</dbReference>
<dbReference type="InterPro" id="IPR036322">
    <property type="entry name" value="WD40_repeat_dom_sf"/>
</dbReference>
<evidence type="ECO:0000256" key="1">
    <source>
        <dbReference type="ARBA" id="ARBA00004123"/>
    </source>
</evidence>
<evidence type="ECO:0000313" key="7">
    <source>
        <dbReference type="EMBL" id="GMG21061.1"/>
    </source>
</evidence>
<keyword evidence="2 5" id="KW-0853">WD repeat</keyword>
<feature type="compositionally biased region" description="Acidic residues" evidence="6">
    <location>
        <begin position="44"/>
        <end position="68"/>
    </location>
</feature>
<gene>
    <name evidence="7" type="ORF">Amon01_000169500</name>
</gene>
<evidence type="ECO:0000256" key="6">
    <source>
        <dbReference type="SAM" id="MobiDB-lite"/>
    </source>
</evidence>
<dbReference type="InterPro" id="IPR039241">
    <property type="entry name" value="Rrp9-like"/>
</dbReference>
<dbReference type="PROSITE" id="PS50082">
    <property type="entry name" value="WD_REPEATS_2"/>
    <property type="match status" value="1"/>
</dbReference>
<keyword evidence="3" id="KW-0677">Repeat</keyword>
<sequence>MAGDSFFTDPSKKRKNRSNRQTSTVHQNTKKRKVQPKKSSTEDNNNDSEESVSDIDEEEVASDIFDSDSDAHKDEDDIDEGDDEEEYKTESAADKRRRLAKQYLQNLQQETETYDFDAKDLDNDIIASRLQQDVAEQKGYIYKFIGEKLLLNEAQPKTSRMKAIGISGLSVNYPNLFTISKDMELSKWDITDAKSKPKRTKYIKGGVQFTNISKEQMNNGHCDELYTVAASPDGKYVVTGGKDKRIF</sequence>
<dbReference type="EMBL" id="BSXU01000544">
    <property type="protein sequence ID" value="GMG21061.1"/>
    <property type="molecule type" value="Genomic_DNA"/>
</dbReference>
<comment type="subcellular location">
    <subcellularLocation>
        <location evidence="1">Nucleus</location>
    </subcellularLocation>
</comment>
<keyword evidence="8" id="KW-1185">Reference proteome</keyword>
<dbReference type="OrthoDB" id="189968at2759"/>
<evidence type="ECO:0000256" key="2">
    <source>
        <dbReference type="ARBA" id="ARBA00022574"/>
    </source>
</evidence>
<evidence type="ECO:0000313" key="8">
    <source>
        <dbReference type="Proteomes" id="UP001165063"/>
    </source>
</evidence>
<organism evidence="7 8">
    <name type="scientific">Ambrosiozyma monospora</name>
    <name type="common">Yeast</name>
    <name type="synonym">Endomycopsis monosporus</name>
    <dbReference type="NCBI Taxonomy" id="43982"/>
    <lineage>
        <taxon>Eukaryota</taxon>
        <taxon>Fungi</taxon>
        <taxon>Dikarya</taxon>
        <taxon>Ascomycota</taxon>
        <taxon>Saccharomycotina</taxon>
        <taxon>Pichiomycetes</taxon>
        <taxon>Pichiales</taxon>
        <taxon>Pichiaceae</taxon>
        <taxon>Ambrosiozyma</taxon>
    </lineage>
</organism>
<evidence type="ECO:0000256" key="3">
    <source>
        <dbReference type="ARBA" id="ARBA00022737"/>
    </source>
</evidence>
<feature type="compositionally biased region" description="Acidic residues" evidence="6">
    <location>
        <begin position="76"/>
        <end position="87"/>
    </location>
</feature>
<dbReference type="Gene3D" id="2.130.10.10">
    <property type="entry name" value="YVTN repeat-like/Quinoprotein amine dehydrogenase"/>
    <property type="match status" value="1"/>
</dbReference>
<dbReference type="InterPro" id="IPR015943">
    <property type="entry name" value="WD40/YVTN_repeat-like_dom_sf"/>
</dbReference>
<keyword evidence="4" id="KW-0539">Nucleus</keyword>
<dbReference type="GO" id="GO:0032040">
    <property type="term" value="C:small-subunit processome"/>
    <property type="evidence" value="ECO:0007669"/>
    <property type="project" value="TreeGrafter"/>
</dbReference>
<reference evidence="7" key="1">
    <citation type="submission" date="2023-04" db="EMBL/GenBank/DDBJ databases">
        <title>Ambrosiozyma monospora NBRC 1965.</title>
        <authorList>
            <person name="Ichikawa N."/>
            <person name="Sato H."/>
            <person name="Tonouchi N."/>
        </authorList>
    </citation>
    <scope>NUCLEOTIDE SEQUENCE</scope>
    <source>
        <strain evidence="7">NBRC 1965</strain>
    </source>
</reference>
<dbReference type="PROSITE" id="PS50294">
    <property type="entry name" value="WD_REPEATS_REGION"/>
    <property type="match status" value="1"/>
</dbReference>
<dbReference type="Proteomes" id="UP001165063">
    <property type="component" value="Unassembled WGS sequence"/>
</dbReference>
<evidence type="ECO:0000256" key="5">
    <source>
        <dbReference type="PROSITE-ProRule" id="PRU00221"/>
    </source>
</evidence>
<feature type="region of interest" description="Disordered" evidence="6">
    <location>
        <begin position="1"/>
        <end position="94"/>
    </location>
</feature>
<dbReference type="PANTHER" id="PTHR19865:SF0">
    <property type="entry name" value="U3 SMALL NUCLEOLAR RNA-INTERACTING PROTEIN 2"/>
    <property type="match status" value="1"/>
</dbReference>
<dbReference type="AlphaFoldDB" id="A0A9W6YNG3"/>
<proteinExistence type="predicted"/>
<name>A0A9W6YNG3_AMBMO</name>
<dbReference type="InterPro" id="IPR001680">
    <property type="entry name" value="WD40_rpt"/>
</dbReference>
<protein>
    <submittedName>
        <fullName evidence="7">Unnamed protein product</fullName>
    </submittedName>
</protein>
<feature type="repeat" description="WD" evidence="5">
    <location>
        <begin position="218"/>
        <end position="247"/>
    </location>
</feature>
<comment type="caution">
    <text evidence="7">The sequence shown here is derived from an EMBL/GenBank/DDBJ whole genome shotgun (WGS) entry which is preliminary data.</text>
</comment>
<accession>A0A9W6YNG3</accession>
<evidence type="ECO:0000256" key="4">
    <source>
        <dbReference type="ARBA" id="ARBA00023242"/>
    </source>
</evidence>
<dbReference type="GO" id="GO:0034511">
    <property type="term" value="F:U3 snoRNA binding"/>
    <property type="evidence" value="ECO:0007669"/>
    <property type="project" value="InterPro"/>
</dbReference>